<dbReference type="EMBL" id="AALEYQ010000088">
    <property type="protein sequence ID" value="ECZ3108729.1"/>
    <property type="molecule type" value="Genomic_DNA"/>
</dbReference>
<feature type="non-terminal residue" evidence="1">
    <location>
        <position position="116"/>
    </location>
</feature>
<gene>
    <name evidence="1" type="ORF">F7N94_08875</name>
</gene>
<reference evidence="1" key="1">
    <citation type="submission" date="2019-09" db="EMBL/GenBank/DDBJ databases">
        <authorList>
            <consortium name="NARMS: The National Antimicrobial Resistance Monitoring System"/>
        </authorList>
    </citation>
    <scope>NUCLEOTIDE SEQUENCE</scope>
    <source>
        <strain evidence="1">FSIS11923711</strain>
    </source>
</reference>
<sequence length="116" mass="13827">MFNLKNIAEKYKLVMVDIDNTLFNYTFAHKNALEAVMDQYDFTLQEYNLAKMMIETRNLSANHHKKELYFKIICENKNIHFSKASEMFNLYTSAFIKNLKVDKTMSAFLFYVKKLN</sequence>
<name>A0A6C7VNM6_CAMCO</name>
<keyword evidence="1" id="KW-0418">Kinase</keyword>
<dbReference type="SUPFAM" id="SSF56784">
    <property type="entry name" value="HAD-like"/>
    <property type="match status" value="1"/>
</dbReference>
<keyword evidence="1" id="KW-0808">Transferase</keyword>
<dbReference type="AlphaFoldDB" id="A0A6C7VNM6"/>
<organism evidence="1">
    <name type="scientific">Campylobacter coli</name>
    <dbReference type="NCBI Taxonomy" id="195"/>
    <lineage>
        <taxon>Bacteria</taxon>
        <taxon>Pseudomonadati</taxon>
        <taxon>Campylobacterota</taxon>
        <taxon>Epsilonproteobacteria</taxon>
        <taxon>Campylobacterales</taxon>
        <taxon>Campylobacteraceae</taxon>
        <taxon>Campylobacter</taxon>
    </lineage>
</organism>
<accession>A0A6C7VNM6</accession>
<protein>
    <submittedName>
        <fullName evidence="1">Uridine kinase</fullName>
    </submittedName>
</protein>
<comment type="caution">
    <text evidence="1">The sequence shown here is derived from an EMBL/GenBank/DDBJ whole genome shotgun (WGS) entry which is preliminary data.</text>
</comment>
<dbReference type="GO" id="GO:0016301">
    <property type="term" value="F:kinase activity"/>
    <property type="evidence" value="ECO:0007669"/>
    <property type="project" value="UniProtKB-KW"/>
</dbReference>
<dbReference type="InterPro" id="IPR036412">
    <property type="entry name" value="HAD-like_sf"/>
</dbReference>
<proteinExistence type="predicted"/>
<evidence type="ECO:0000313" key="1">
    <source>
        <dbReference type="EMBL" id="ECZ3108729.1"/>
    </source>
</evidence>